<dbReference type="InterPro" id="IPR050309">
    <property type="entry name" value="Type-B_Carboxylest/Lipase"/>
</dbReference>
<dbReference type="InterPro" id="IPR019819">
    <property type="entry name" value="Carboxylesterase_B_CS"/>
</dbReference>
<organism evidence="5 6">
    <name type="scientific">Aulographum hederae CBS 113979</name>
    <dbReference type="NCBI Taxonomy" id="1176131"/>
    <lineage>
        <taxon>Eukaryota</taxon>
        <taxon>Fungi</taxon>
        <taxon>Dikarya</taxon>
        <taxon>Ascomycota</taxon>
        <taxon>Pezizomycotina</taxon>
        <taxon>Dothideomycetes</taxon>
        <taxon>Pleosporomycetidae</taxon>
        <taxon>Aulographales</taxon>
        <taxon>Aulographaceae</taxon>
    </lineage>
</organism>
<feature type="signal peptide" evidence="3">
    <location>
        <begin position="1"/>
        <end position="21"/>
    </location>
</feature>
<dbReference type="PROSITE" id="PS00941">
    <property type="entry name" value="CARBOXYLESTERASE_B_2"/>
    <property type="match status" value="1"/>
</dbReference>
<dbReference type="EC" id="3.1.1.-" evidence="3"/>
<reference evidence="5" key="1">
    <citation type="journal article" date="2020" name="Stud. Mycol.">
        <title>101 Dothideomycetes genomes: a test case for predicting lifestyles and emergence of pathogens.</title>
        <authorList>
            <person name="Haridas S."/>
            <person name="Albert R."/>
            <person name="Binder M."/>
            <person name="Bloem J."/>
            <person name="Labutti K."/>
            <person name="Salamov A."/>
            <person name="Andreopoulos B."/>
            <person name="Baker S."/>
            <person name="Barry K."/>
            <person name="Bills G."/>
            <person name="Bluhm B."/>
            <person name="Cannon C."/>
            <person name="Castanera R."/>
            <person name="Culley D."/>
            <person name="Daum C."/>
            <person name="Ezra D."/>
            <person name="Gonzalez J."/>
            <person name="Henrissat B."/>
            <person name="Kuo A."/>
            <person name="Liang C."/>
            <person name="Lipzen A."/>
            <person name="Lutzoni F."/>
            <person name="Magnuson J."/>
            <person name="Mondo S."/>
            <person name="Nolan M."/>
            <person name="Ohm R."/>
            <person name="Pangilinan J."/>
            <person name="Park H.-J."/>
            <person name="Ramirez L."/>
            <person name="Alfaro M."/>
            <person name="Sun H."/>
            <person name="Tritt A."/>
            <person name="Yoshinaga Y."/>
            <person name="Zwiers L.-H."/>
            <person name="Turgeon B."/>
            <person name="Goodwin S."/>
            <person name="Spatafora J."/>
            <person name="Crous P."/>
            <person name="Grigoriev I."/>
        </authorList>
    </citation>
    <scope>NUCLEOTIDE SEQUENCE</scope>
    <source>
        <strain evidence="5">CBS 113979</strain>
    </source>
</reference>
<feature type="domain" description="Carboxylesterase type B" evidence="4">
    <location>
        <begin position="22"/>
        <end position="349"/>
    </location>
</feature>
<evidence type="ECO:0000259" key="4">
    <source>
        <dbReference type="Pfam" id="PF00135"/>
    </source>
</evidence>
<evidence type="ECO:0000256" key="2">
    <source>
        <dbReference type="ARBA" id="ARBA00022801"/>
    </source>
</evidence>
<dbReference type="PROSITE" id="PS00122">
    <property type="entry name" value="CARBOXYLESTERASE_B_1"/>
    <property type="match status" value="1"/>
</dbReference>
<evidence type="ECO:0000256" key="1">
    <source>
        <dbReference type="ARBA" id="ARBA00005964"/>
    </source>
</evidence>
<keyword evidence="2 3" id="KW-0378">Hydrolase</keyword>
<protein>
    <recommendedName>
        <fullName evidence="3">Carboxylic ester hydrolase</fullName>
        <ecNumber evidence="3">3.1.1.-</ecNumber>
    </recommendedName>
</protein>
<dbReference type="PANTHER" id="PTHR11559">
    <property type="entry name" value="CARBOXYLESTERASE"/>
    <property type="match status" value="1"/>
</dbReference>
<dbReference type="Gene3D" id="3.40.50.1820">
    <property type="entry name" value="alpha/beta hydrolase"/>
    <property type="match status" value="1"/>
</dbReference>
<evidence type="ECO:0000313" key="6">
    <source>
        <dbReference type="Proteomes" id="UP000800041"/>
    </source>
</evidence>
<name>A0A6G1GIU0_9PEZI</name>
<gene>
    <name evidence="5" type="ORF">K402DRAFT_425887</name>
</gene>
<comment type="similarity">
    <text evidence="1 3">Belongs to the type-B carboxylesterase/lipase family.</text>
</comment>
<sequence length="508" mass="56048">MVPSWPFLSLFSLFCVAVTSNIQVNAPTGRISGFIDRETLNVVKFLGIPYAEPPVGQSRWLPAQPKNFTSHNATAFGPACPQNPASGPSIGTEDASGMLTVQEFSEDCLTLSIWTPASANQSKPLPVFAWIYGGGWQTGGINTPYQLPHHWVQKSQKHIVVAINYRLNIFGFPNFGALQTDELNLGLLDMRVGLEWIRDNIAAFGGDPKRIVLWGQSAGAVSIDEYSYAYPKDPIVSGMILDSGTALIPAEVADPTQTSFRIVAQHFGCVRLRMQIELDCMRKVSSENIQKFIQNYSASGRVPPLIFQPVVDNRVKFLDYAVRSERGLMAHIPAIIGTNRNEGMSLIQWNPDPTLIDYGTANLTTSTLFLCPAAQTTANRLKEEHCPTYRYYYTAFFPNISPRPWEGAYHGSELPVIFGTSEYQKPNTSTPAQKKLSETMQEYWVKFAEDPWGVLEVGGKRWEPWSNSGTTAMEFCDGSDGDVTRGISEGRLTESCAGSIPIPGKSLP</sequence>
<feature type="chain" id="PRO_5026377125" description="Carboxylic ester hydrolase" evidence="3">
    <location>
        <begin position="22"/>
        <end position="508"/>
    </location>
</feature>
<accession>A0A6G1GIU0</accession>
<evidence type="ECO:0000256" key="3">
    <source>
        <dbReference type="RuleBase" id="RU361235"/>
    </source>
</evidence>
<dbReference type="InterPro" id="IPR002018">
    <property type="entry name" value="CarbesteraseB"/>
</dbReference>
<proteinExistence type="inferred from homology"/>
<feature type="domain" description="Carboxylesterase type B" evidence="4">
    <location>
        <begin position="359"/>
        <end position="468"/>
    </location>
</feature>
<dbReference type="SUPFAM" id="SSF53474">
    <property type="entry name" value="alpha/beta-Hydrolases"/>
    <property type="match status" value="1"/>
</dbReference>
<dbReference type="Pfam" id="PF00135">
    <property type="entry name" value="COesterase"/>
    <property type="match status" value="2"/>
</dbReference>
<dbReference type="EMBL" id="ML977217">
    <property type="protein sequence ID" value="KAF1980856.1"/>
    <property type="molecule type" value="Genomic_DNA"/>
</dbReference>
<evidence type="ECO:0000313" key="5">
    <source>
        <dbReference type="EMBL" id="KAF1980856.1"/>
    </source>
</evidence>
<dbReference type="Proteomes" id="UP000800041">
    <property type="component" value="Unassembled WGS sequence"/>
</dbReference>
<dbReference type="InterPro" id="IPR019826">
    <property type="entry name" value="Carboxylesterase_B_AS"/>
</dbReference>
<keyword evidence="3" id="KW-0732">Signal</keyword>
<dbReference type="InterPro" id="IPR029058">
    <property type="entry name" value="AB_hydrolase_fold"/>
</dbReference>
<keyword evidence="6" id="KW-1185">Reference proteome</keyword>
<dbReference type="AlphaFoldDB" id="A0A6G1GIU0"/>
<dbReference type="OrthoDB" id="408631at2759"/>
<dbReference type="GO" id="GO:0016787">
    <property type="term" value="F:hydrolase activity"/>
    <property type="evidence" value="ECO:0007669"/>
    <property type="project" value="UniProtKB-KW"/>
</dbReference>